<evidence type="ECO:0000256" key="3">
    <source>
        <dbReference type="ARBA" id="ARBA00022692"/>
    </source>
</evidence>
<dbReference type="NCBIfam" id="TIGR01933">
    <property type="entry name" value="hflK"/>
    <property type="match status" value="1"/>
</dbReference>
<dbReference type="InterPro" id="IPR036013">
    <property type="entry name" value="Band_7/SPFH_dom_sf"/>
</dbReference>
<proteinExistence type="inferred from homology"/>
<keyword evidence="3 6" id="KW-0812">Transmembrane</keyword>
<keyword evidence="5 6" id="KW-0472">Membrane</keyword>
<evidence type="ECO:0000256" key="6">
    <source>
        <dbReference type="RuleBase" id="RU364113"/>
    </source>
</evidence>
<dbReference type="CDD" id="cd03404">
    <property type="entry name" value="SPFH_HflK"/>
    <property type="match status" value="1"/>
</dbReference>
<dbReference type="InterPro" id="IPR050710">
    <property type="entry name" value="Band7/mec-2_domain"/>
</dbReference>
<dbReference type="KEGG" id="deo:CAY53_05120"/>
<evidence type="ECO:0000256" key="1">
    <source>
        <dbReference type="ARBA" id="ARBA00004167"/>
    </source>
</evidence>
<organism evidence="10 11">
    <name type="scientific">Desulfobulbus oralis</name>
    <dbReference type="NCBI Taxonomy" id="1986146"/>
    <lineage>
        <taxon>Bacteria</taxon>
        <taxon>Pseudomonadati</taxon>
        <taxon>Thermodesulfobacteriota</taxon>
        <taxon>Desulfobulbia</taxon>
        <taxon>Desulfobulbales</taxon>
        <taxon>Desulfobulbaceae</taxon>
        <taxon>Desulfobulbus</taxon>
    </lineage>
</organism>
<dbReference type="SUPFAM" id="SSF117892">
    <property type="entry name" value="Band 7/SPFH domain"/>
    <property type="match status" value="1"/>
</dbReference>
<dbReference type="GO" id="GO:0016020">
    <property type="term" value="C:membrane"/>
    <property type="evidence" value="ECO:0007669"/>
    <property type="project" value="UniProtKB-SubCell"/>
</dbReference>
<evidence type="ECO:0000256" key="5">
    <source>
        <dbReference type="ARBA" id="ARBA00023136"/>
    </source>
</evidence>
<feature type="coiled-coil region" evidence="7">
    <location>
        <begin position="219"/>
        <end position="276"/>
    </location>
</feature>
<keyword evidence="11" id="KW-1185">Reference proteome</keyword>
<comment type="subcellular location">
    <subcellularLocation>
        <location evidence="1">Membrane</location>
        <topology evidence="1">Single-pass membrane protein</topology>
    </subcellularLocation>
</comment>
<dbReference type="OrthoDB" id="9779595at2"/>
<dbReference type="AlphaFoldDB" id="A0A2L1GMR6"/>
<dbReference type="PANTHER" id="PTHR43327:SF2">
    <property type="entry name" value="MODULATOR OF FTSH PROTEASE HFLK"/>
    <property type="match status" value="1"/>
</dbReference>
<keyword evidence="7" id="KW-0175">Coiled coil</keyword>
<feature type="domain" description="Band 7" evidence="9">
    <location>
        <begin position="78"/>
        <end position="257"/>
    </location>
</feature>
<protein>
    <recommendedName>
        <fullName evidence="6">Protein HflK</fullName>
    </recommendedName>
</protein>
<dbReference type="InterPro" id="IPR010201">
    <property type="entry name" value="HflK"/>
</dbReference>
<evidence type="ECO:0000256" key="4">
    <source>
        <dbReference type="ARBA" id="ARBA00022989"/>
    </source>
</evidence>
<dbReference type="SMART" id="SM00244">
    <property type="entry name" value="PHB"/>
    <property type="match status" value="1"/>
</dbReference>
<comment type="similarity">
    <text evidence="2 6">Belongs to the band 7/mec-2 family. HflK subfamily.</text>
</comment>
<evidence type="ECO:0000313" key="10">
    <source>
        <dbReference type="EMBL" id="AVD70938.1"/>
    </source>
</evidence>
<evidence type="ECO:0000313" key="11">
    <source>
        <dbReference type="Proteomes" id="UP000239867"/>
    </source>
</evidence>
<evidence type="ECO:0000259" key="9">
    <source>
        <dbReference type="SMART" id="SM00244"/>
    </source>
</evidence>
<dbReference type="Proteomes" id="UP000239867">
    <property type="component" value="Chromosome"/>
</dbReference>
<accession>A0A2L1GMR6</accession>
<evidence type="ECO:0000256" key="2">
    <source>
        <dbReference type="ARBA" id="ARBA00006971"/>
    </source>
</evidence>
<dbReference type="Pfam" id="PF01145">
    <property type="entry name" value="Band_7"/>
    <property type="match status" value="1"/>
</dbReference>
<reference evidence="10 11" key="1">
    <citation type="journal article" date="2018" name="MBio">
        <title>Insights into the evolution of host association through the isolation and characterization of a novel human periodontal pathobiont, Desulfobulbus oralis.</title>
        <authorList>
            <person name="Cross K.L."/>
            <person name="Chirania P."/>
            <person name="Xiong W."/>
            <person name="Beall C.J."/>
            <person name="Elkins J.G."/>
            <person name="Giannone R.J."/>
            <person name="Griffen A.L."/>
            <person name="Guss A.M."/>
            <person name="Hettich R.L."/>
            <person name="Joshi S.S."/>
            <person name="Mokrzan E.M."/>
            <person name="Martin R.K."/>
            <person name="Zhulin I.B."/>
            <person name="Leys E.J."/>
            <person name="Podar M."/>
        </authorList>
    </citation>
    <scope>NUCLEOTIDE SEQUENCE [LARGE SCALE GENOMIC DNA]</scope>
    <source>
        <strain evidence="10 11">ORNL</strain>
    </source>
</reference>
<gene>
    <name evidence="10" type="ORF">CAY53_05120</name>
</gene>
<keyword evidence="4 6" id="KW-1133">Transmembrane helix</keyword>
<dbReference type="PANTHER" id="PTHR43327">
    <property type="entry name" value="STOMATIN-LIKE PROTEIN 2, MITOCHONDRIAL"/>
    <property type="match status" value="1"/>
</dbReference>
<feature type="transmembrane region" description="Helical" evidence="6">
    <location>
        <begin position="61"/>
        <end position="84"/>
    </location>
</feature>
<comment type="subunit">
    <text evidence="6">HflC and HflK may interact to form a multimeric complex.</text>
</comment>
<comment type="function">
    <text evidence="6">HflC and HflK could encode or regulate a protease.</text>
</comment>
<feature type="region of interest" description="Disordered" evidence="8">
    <location>
        <begin position="35"/>
        <end position="55"/>
    </location>
</feature>
<sequence length="375" mass="42386">MPMNEQPPWGRKKKPSAPEDILAQIIQAIRDFFEGQGNGKNRKTEGPGVDKTQPDNTRGGALLAAFVVALVILQLGLSAFFTIAPGEVGVVQRFGRYDRTTEPGLHLKIPYIEQLTKVDVERVRKEEFGFRSSGQGQNSRFDRTDYEMESLMLTGDKNVIEMAWIVQYKVSDPVHFLFKVRDVPQAVRDVSEMVIRRLVGNMDFDYVLGNRDALAAAARQELQDELNDLEAGISVFTIQLQDINPPEPVKPAFNEVNEADQDMMRLVNEAEKVYNEIIPKARGSAKQIVEEAHGYAVERVNRARGEVARFQAILKEYQGSEQVTRQRMFLETMEEILPKTERLYIMEEGRNAALPLINLSAPPPQKTEQKTGQQP</sequence>
<name>A0A2L1GMR6_9BACT</name>
<evidence type="ECO:0000256" key="8">
    <source>
        <dbReference type="SAM" id="MobiDB-lite"/>
    </source>
</evidence>
<dbReference type="InterPro" id="IPR001107">
    <property type="entry name" value="Band_7"/>
</dbReference>
<evidence type="ECO:0000256" key="7">
    <source>
        <dbReference type="SAM" id="Coils"/>
    </source>
</evidence>
<dbReference type="EMBL" id="CP021255">
    <property type="protein sequence ID" value="AVD70938.1"/>
    <property type="molecule type" value="Genomic_DNA"/>
</dbReference>
<dbReference type="Gene3D" id="3.30.479.30">
    <property type="entry name" value="Band 7 domain"/>
    <property type="match status" value="1"/>
</dbReference>